<dbReference type="RefSeq" id="WP_190888983.1">
    <property type="nucleotide sequence ID" value="NZ_JACWZY010000019.1"/>
</dbReference>
<dbReference type="CDD" id="cd08977">
    <property type="entry name" value="SusD"/>
    <property type="match status" value="1"/>
</dbReference>
<dbReference type="GO" id="GO:0009279">
    <property type="term" value="C:cell outer membrane"/>
    <property type="evidence" value="ECO:0007669"/>
    <property type="project" value="UniProtKB-SubCell"/>
</dbReference>
<feature type="domain" description="SusD-like N-terminal" evidence="7">
    <location>
        <begin position="92"/>
        <end position="220"/>
    </location>
</feature>
<evidence type="ECO:0000313" key="8">
    <source>
        <dbReference type="EMBL" id="MBD2703139.1"/>
    </source>
</evidence>
<comment type="similarity">
    <text evidence="2">Belongs to the SusD family.</text>
</comment>
<evidence type="ECO:0000259" key="6">
    <source>
        <dbReference type="Pfam" id="PF07980"/>
    </source>
</evidence>
<reference evidence="8" key="1">
    <citation type="submission" date="2020-09" db="EMBL/GenBank/DDBJ databases">
        <authorList>
            <person name="Kim M.K."/>
        </authorList>
    </citation>
    <scope>NUCLEOTIDE SEQUENCE</scope>
    <source>
        <strain evidence="8">BT702</strain>
    </source>
</reference>
<keyword evidence="3" id="KW-0732">Signal</keyword>
<dbReference type="Pfam" id="PF14322">
    <property type="entry name" value="SusD-like_3"/>
    <property type="match status" value="1"/>
</dbReference>
<evidence type="ECO:0000313" key="9">
    <source>
        <dbReference type="Proteomes" id="UP000598820"/>
    </source>
</evidence>
<comment type="subcellular location">
    <subcellularLocation>
        <location evidence="1">Cell outer membrane</location>
    </subcellularLocation>
</comment>
<dbReference type="SUPFAM" id="SSF48452">
    <property type="entry name" value="TPR-like"/>
    <property type="match status" value="1"/>
</dbReference>
<feature type="domain" description="RagB/SusD" evidence="6">
    <location>
        <begin position="345"/>
        <end position="490"/>
    </location>
</feature>
<dbReference type="InterPro" id="IPR033985">
    <property type="entry name" value="SusD-like_N"/>
</dbReference>
<evidence type="ECO:0000259" key="7">
    <source>
        <dbReference type="Pfam" id="PF14322"/>
    </source>
</evidence>
<sequence>MKKILIPILAALCLAGCKLDETIYSSIYTEAFYKTAADAEKGLIAAYDPLADMCSGPALTLVPDFSDDQTYPRGVVGRNTLTLFTYDVNYTVQKSNNRTMESPQQIWASGYDGIEKANWIIAKVPAANMAETRKKQIIGEAYFLRAFYLFTLTKNFGDVPIKTTPSYSETDAVVGKSPKADVYKQIYADLDQAFAAGLVSYPAVDKGRPSKEVVNALYAKAALYNEDWAKALEKAQSVITSGKYSLVPDVRNVYKFDQEDAARIENMWAFESDPISPGRGHQLVGLCGPVGSAGVDYGRTTFGSMFAYMSFYRSFNPIDKRRLLLDTNYVDRSGKIIPQRSITPITTDAVLIKKYQDPNSTQGNISNIPILRLADTYLIAAEAEARLNGGSAAAYGYINTVRTRAGLPNLQAGLGKDAFIDAVIQERAWEFFAEGDRWYDLTRTNKFLTVIPKAVNAVYPTRTVTAKNKYFPIPQDELNANLKLEQNPDWK</sequence>
<evidence type="ECO:0000256" key="5">
    <source>
        <dbReference type="ARBA" id="ARBA00023237"/>
    </source>
</evidence>
<keyword evidence="9" id="KW-1185">Reference proteome</keyword>
<dbReference type="Proteomes" id="UP000598820">
    <property type="component" value="Unassembled WGS sequence"/>
</dbReference>
<dbReference type="AlphaFoldDB" id="A0A927AP30"/>
<dbReference type="InterPro" id="IPR011990">
    <property type="entry name" value="TPR-like_helical_dom_sf"/>
</dbReference>
<gene>
    <name evidence="8" type="ORF">IC229_21000</name>
</gene>
<evidence type="ECO:0000256" key="4">
    <source>
        <dbReference type="ARBA" id="ARBA00023136"/>
    </source>
</evidence>
<evidence type="ECO:0000256" key="1">
    <source>
        <dbReference type="ARBA" id="ARBA00004442"/>
    </source>
</evidence>
<comment type="caution">
    <text evidence="8">The sequence shown here is derived from an EMBL/GenBank/DDBJ whole genome shotgun (WGS) entry which is preliminary data.</text>
</comment>
<evidence type="ECO:0000256" key="3">
    <source>
        <dbReference type="ARBA" id="ARBA00022729"/>
    </source>
</evidence>
<dbReference type="Gene3D" id="1.25.40.390">
    <property type="match status" value="1"/>
</dbReference>
<accession>A0A927AP30</accession>
<protein>
    <submittedName>
        <fullName evidence="8">RagB/SusD family nutrient uptake outer membrane protein</fullName>
    </submittedName>
</protein>
<dbReference type="InterPro" id="IPR012944">
    <property type="entry name" value="SusD_RagB_dom"/>
</dbReference>
<dbReference type="Pfam" id="PF07980">
    <property type="entry name" value="SusD_RagB"/>
    <property type="match status" value="1"/>
</dbReference>
<dbReference type="EMBL" id="JACWZY010000019">
    <property type="protein sequence ID" value="MBD2703139.1"/>
    <property type="molecule type" value="Genomic_DNA"/>
</dbReference>
<organism evidence="8 9">
    <name type="scientific">Spirosoma profusum</name>
    <dbReference type="NCBI Taxonomy" id="2771354"/>
    <lineage>
        <taxon>Bacteria</taxon>
        <taxon>Pseudomonadati</taxon>
        <taxon>Bacteroidota</taxon>
        <taxon>Cytophagia</taxon>
        <taxon>Cytophagales</taxon>
        <taxon>Cytophagaceae</taxon>
        <taxon>Spirosoma</taxon>
    </lineage>
</organism>
<keyword evidence="4" id="KW-0472">Membrane</keyword>
<proteinExistence type="inferred from homology"/>
<name>A0A927AP30_9BACT</name>
<evidence type="ECO:0000256" key="2">
    <source>
        <dbReference type="ARBA" id="ARBA00006275"/>
    </source>
</evidence>
<keyword evidence="5" id="KW-0998">Cell outer membrane</keyword>